<gene>
    <name evidence="2" type="ORF">J3U87_04815</name>
</gene>
<dbReference type="KEGG" id="scor:J3U87_04815"/>
<dbReference type="RefSeq" id="WP_237381892.1">
    <property type="nucleotide sequence ID" value="NZ_CP071793.1"/>
</dbReference>
<feature type="domain" description="Novel STAND NTPase 1" evidence="1">
    <location>
        <begin position="10"/>
        <end position="321"/>
    </location>
</feature>
<reference evidence="2" key="1">
    <citation type="submission" date="2021-03" db="EMBL/GenBank/DDBJ databases">
        <title>Acanthopleuribacteraceae sp. M133.</title>
        <authorList>
            <person name="Wang G."/>
        </authorList>
    </citation>
    <scope>NUCLEOTIDE SEQUENCE</scope>
    <source>
        <strain evidence="2">M133</strain>
    </source>
</reference>
<dbReference type="InterPro" id="IPR049052">
    <property type="entry name" value="nSTAND1"/>
</dbReference>
<accession>A0A8A4TRX9</accession>
<evidence type="ECO:0000313" key="3">
    <source>
        <dbReference type="Proteomes" id="UP000663929"/>
    </source>
</evidence>
<dbReference type="Gene3D" id="3.40.50.300">
    <property type="entry name" value="P-loop containing nucleotide triphosphate hydrolases"/>
    <property type="match status" value="1"/>
</dbReference>
<protein>
    <submittedName>
        <fullName evidence="2">ATP-binding protein</fullName>
    </submittedName>
</protein>
<dbReference type="AlphaFoldDB" id="A0A8A4TRX9"/>
<dbReference type="Proteomes" id="UP000663929">
    <property type="component" value="Chromosome"/>
</dbReference>
<evidence type="ECO:0000259" key="1">
    <source>
        <dbReference type="Pfam" id="PF20703"/>
    </source>
</evidence>
<dbReference type="GO" id="GO:0005524">
    <property type="term" value="F:ATP binding"/>
    <property type="evidence" value="ECO:0007669"/>
    <property type="project" value="UniProtKB-KW"/>
</dbReference>
<dbReference type="InterPro" id="IPR027417">
    <property type="entry name" value="P-loop_NTPase"/>
</dbReference>
<organism evidence="2 3">
    <name type="scientific">Sulfidibacter corallicola</name>
    <dbReference type="NCBI Taxonomy" id="2818388"/>
    <lineage>
        <taxon>Bacteria</taxon>
        <taxon>Pseudomonadati</taxon>
        <taxon>Acidobacteriota</taxon>
        <taxon>Holophagae</taxon>
        <taxon>Acanthopleuribacterales</taxon>
        <taxon>Acanthopleuribacteraceae</taxon>
        <taxon>Sulfidibacter</taxon>
    </lineage>
</organism>
<proteinExistence type="predicted"/>
<keyword evidence="2" id="KW-0547">Nucleotide-binding</keyword>
<evidence type="ECO:0000313" key="2">
    <source>
        <dbReference type="EMBL" id="QTD51771.1"/>
    </source>
</evidence>
<dbReference type="SUPFAM" id="SSF52540">
    <property type="entry name" value="P-loop containing nucleoside triphosphate hydrolases"/>
    <property type="match status" value="1"/>
</dbReference>
<name>A0A8A4TRX9_SULCO</name>
<dbReference type="EMBL" id="CP071793">
    <property type="protein sequence ID" value="QTD51771.1"/>
    <property type="molecule type" value="Genomic_DNA"/>
</dbReference>
<keyword evidence="2" id="KW-0067">ATP-binding</keyword>
<dbReference type="Pfam" id="PF20703">
    <property type="entry name" value="nSTAND1"/>
    <property type="match status" value="1"/>
</dbReference>
<keyword evidence="3" id="KW-1185">Reference proteome</keyword>
<sequence length="1220" mass="140216">MVARNSTNNPFRHLDPFSQVSRETFFGRDSEARKLTQLVLNQHATLLYGESGCGKTSLIDAGLVPAISDREDLFIIETDCGPNLLNRFADSLRTLLDENWQRWLREIKEVSWISITEFLRAFTIERNHNVVLIFDDLERLFRHSFPEEERRGFFKFLGNIEIGNDRMHVLCSLDWRYLAQLHAHATHIPSLLNNAYHLKHMDLEHMCYMFDATLESVGLPPDGQLGKKIYDDLAQPDVGGDMRARLTDIQLVGHRLVEEAIAAGTEPSLDFYRTRGGATGLLNRYFESIFGHYDSGRRHLSEMVLARLVDPDRNNHLLSKQKILWVFSGLECSQEELEQLCKDWCAQGFLRFEADSESYRLRHDCLKPHIARHLGLDALILRLNGRLERLTRLQKAEALTLNLFHLELYFRYRKILPWPPDQLRIVYLCALKQGFPAHWWENLLRRKLGDSGFLELLLHSFGESDEPDLLAGICAELTRMEPGDLGARSIAKVSRQALRLVTSTQQPVRVRSALLGLCRGWRLAPQSKHYTHFMFQEESSDLREGFLDWLRAVDELDTASLLKKWHAMMDHTDPREDHGSFTYVVSLVSQLLRIEEGVEALGEVLMLSDDTSSGFNPNLVVPVMAHLPGITAENLTRLSLRVFDTYYTSQASEVAAPRNIHVLNYLREYAPKGFFAELWPRLAEMYPLPDDLLELGVALLQPEDYPLMMMALHDEDDIVRRNAKRLLLMAGPPNALTELNGKGSGEDKPWEARAVLLRCHLNQGDESQLPPGYSMPAVTDSNTEVLWTTEYLTAFFESRQPQPDWLTMLEEFQSNLSARNESLIIDLKLDQQVDWAAKVWTRTGKNWRRGLAAVTRQSAELFGENAKEDIRLRLARMRNGMQEWLTFAQRVYGNLDQNRAVTMRLILKKLGNLLKSLDEKNKQFDMYCRRIDFVPLANRHLRTFLEAELIGFWELHLQNLHFLHERLLAPGDQADGAEWRRLVTEFGVIVDQCGQDIDFWKDCLPQLKDREVLESLLLDYRCYLNVRQTMLAELSTAPTGEKWIEDYLIEQFGKPKNEFDESEWRCIVEGLAASTDKDLADRLALAIQTHKGLEPQLLRALQKMGSLGRVSDDQLRAIIAHPKKEVREAVLPILADERPDLVRQSLDAVIQIGEVDTIRLVLKLLEDIGQVMDIRHLLFHRRLLNDDVWQETKSGIGAVVAKSVTADKRWFESGGLKSLD</sequence>